<dbReference type="EMBL" id="JAMZEB010000002">
    <property type="protein sequence ID" value="MCP2356209.1"/>
    <property type="molecule type" value="Genomic_DNA"/>
</dbReference>
<protein>
    <submittedName>
        <fullName evidence="2">Multiple sugar transport system substrate-binding protein/raffinose/stachyose/melibiose transport system substrate-binding protein</fullName>
    </submittedName>
</protein>
<dbReference type="InterPro" id="IPR006059">
    <property type="entry name" value="SBP"/>
</dbReference>
<dbReference type="AlphaFoldDB" id="A0A9X2GEZ7"/>
<comment type="caution">
    <text evidence="2">The sequence shown here is derived from an EMBL/GenBank/DDBJ whole genome shotgun (WGS) entry which is preliminary data.</text>
</comment>
<evidence type="ECO:0000256" key="1">
    <source>
        <dbReference type="SAM" id="SignalP"/>
    </source>
</evidence>
<dbReference type="PANTHER" id="PTHR43649">
    <property type="entry name" value="ARABINOSE-BINDING PROTEIN-RELATED"/>
    <property type="match status" value="1"/>
</dbReference>
<dbReference type="Gene3D" id="3.40.190.10">
    <property type="entry name" value="Periplasmic binding protein-like II"/>
    <property type="match status" value="2"/>
</dbReference>
<reference evidence="2" key="1">
    <citation type="submission" date="2022-06" db="EMBL/GenBank/DDBJ databases">
        <title>Sequencing the genomes of 1000 actinobacteria strains.</title>
        <authorList>
            <person name="Klenk H.-P."/>
        </authorList>
    </citation>
    <scope>NUCLEOTIDE SEQUENCE</scope>
    <source>
        <strain evidence="2">DSM 46694</strain>
    </source>
</reference>
<gene>
    <name evidence="2" type="ORF">HD597_003229</name>
</gene>
<keyword evidence="2" id="KW-0813">Transport</keyword>
<keyword evidence="3" id="KW-1185">Reference proteome</keyword>
<dbReference type="Proteomes" id="UP001139648">
    <property type="component" value="Unassembled WGS sequence"/>
</dbReference>
<name>A0A9X2GEZ7_9ACTN</name>
<proteinExistence type="predicted"/>
<organism evidence="2 3">
    <name type="scientific">Nonomuraea thailandensis</name>
    <dbReference type="NCBI Taxonomy" id="1188745"/>
    <lineage>
        <taxon>Bacteria</taxon>
        <taxon>Bacillati</taxon>
        <taxon>Actinomycetota</taxon>
        <taxon>Actinomycetes</taxon>
        <taxon>Streptosporangiales</taxon>
        <taxon>Streptosporangiaceae</taxon>
        <taxon>Nonomuraea</taxon>
    </lineage>
</organism>
<dbReference type="InterPro" id="IPR050490">
    <property type="entry name" value="Bact_solute-bd_prot1"/>
</dbReference>
<keyword evidence="1" id="KW-0732">Signal</keyword>
<feature type="signal peptide" evidence="1">
    <location>
        <begin position="1"/>
        <end position="33"/>
    </location>
</feature>
<accession>A0A9X2GEZ7</accession>
<keyword evidence="2" id="KW-0762">Sugar transport</keyword>
<feature type="chain" id="PRO_5040730958" evidence="1">
    <location>
        <begin position="34"/>
        <end position="440"/>
    </location>
</feature>
<dbReference type="PANTHER" id="PTHR43649:SF14">
    <property type="entry name" value="BLR3389 PROTEIN"/>
    <property type="match status" value="1"/>
</dbReference>
<evidence type="ECO:0000313" key="2">
    <source>
        <dbReference type="EMBL" id="MCP2356209.1"/>
    </source>
</evidence>
<dbReference type="SUPFAM" id="SSF53850">
    <property type="entry name" value="Periplasmic binding protein-like II"/>
    <property type="match status" value="1"/>
</dbReference>
<dbReference type="Pfam" id="PF01547">
    <property type="entry name" value="SBP_bac_1"/>
    <property type="match status" value="1"/>
</dbReference>
<dbReference type="PROSITE" id="PS51257">
    <property type="entry name" value="PROKAR_LIPOPROTEIN"/>
    <property type="match status" value="1"/>
</dbReference>
<dbReference type="RefSeq" id="WP_253742970.1">
    <property type="nucleotide sequence ID" value="NZ_BAABKA010000001.1"/>
</dbReference>
<sequence>MTKNSVAVQRRPVKLAVAVTAASLLAAACGSGAGTTGASSAPAASTGEVSMVHYFSDEAGNKAMAQVLSICEKQAGEKLKNSPAEQEAFKDAILVQLAGSNPPDLFSYWAGAKTQYLVDQQRLAPLDDVWAKAGLDQAIPETLAKAAATYSGKKYLLPLDYHYAGVFYNPEVMKKAGITEMPKTWDELLASADKLKAAGITPFALGSKNRWPAQFWFDYLLLRTAGPDYRAQLMAGKAKYTDPQVAQAFDLWKQLFDKGYFNADPNGYDWPDAADMVAQGKAAMTVMGTWISGYWEGNDVKAGAGYDFFPFPEITPGVPQAAVGPVDGFAIAAGAANKAGADKVLACLASPEAQQAVAVTQGALAPNPKADLSSQNEIMHKAAEVVAKAPVFAFNYDLATTPEMSDAGLNAIAQFVNSPAEAASALQEAQAAADGVFGGS</sequence>
<evidence type="ECO:0000313" key="3">
    <source>
        <dbReference type="Proteomes" id="UP001139648"/>
    </source>
</evidence>